<evidence type="ECO:0000313" key="2">
    <source>
        <dbReference type="Proteomes" id="UP000831536"/>
    </source>
</evidence>
<name>A0AAE9KU16_9CAUD</name>
<evidence type="ECO:0000313" key="1">
    <source>
        <dbReference type="EMBL" id="UPW35990.1"/>
    </source>
</evidence>
<accession>A0AAE9KU16</accession>
<organism evidence="1 2">
    <name type="scientific">Pseudomonas phage EM</name>
    <dbReference type="NCBI Taxonomy" id="2936914"/>
    <lineage>
        <taxon>Viruses</taxon>
        <taxon>Duplodnaviria</taxon>
        <taxon>Heunggongvirae</taxon>
        <taxon>Uroviricota</taxon>
        <taxon>Caudoviricetes</taxon>
        <taxon>Vandenendeviridae</taxon>
        <taxon>Skurskavirinae</taxon>
        <taxon>Baldwinvirus</taxon>
        <taxon>Baldwinvirus EM</taxon>
    </lineage>
</organism>
<dbReference type="Proteomes" id="UP000831536">
    <property type="component" value="Segment"/>
</dbReference>
<gene>
    <name evidence="1" type="ORF">EM_205</name>
</gene>
<proteinExistence type="predicted"/>
<sequence length="90" mass="10653">MHGWQLEMRNLDYFRYRRHTTITEIAAHAWACNLTPTTGLNTLLRVHGFSYIQCKDEVERIYNALDKAYEMFSQFEVEANTELLVVEPLQ</sequence>
<keyword evidence="2" id="KW-1185">Reference proteome</keyword>
<reference evidence="1" key="1">
    <citation type="journal article" date="2022" name="J. Appl. Microbiol.">
        <title>Bacteriophage-Antibiotic Combinations Against Multidrug-Resistant Pseudomonas aeruginosa.</title>
        <authorList>
            <person name="Holger D."/>
            <person name="Lev K.L."/>
            <person name="Kebriaei R."/>
            <person name="Morrisette T."/>
            <person name="Shah R."/>
            <person name="Alexander J."/>
            <person name="Lehman S.M."/>
            <person name="Rybak M.J."/>
        </authorList>
    </citation>
    <scope>NUCLEOTIDE SEQUENCE</scope>
</reference>
<protein>
    <submittedName>
        <fullName evidence="1">Uncharacterized protein</fullName>
    </submittedName>
</protein>
<dbReference type="EMBL" id="ON169972">
    <property type="protein sequence ID" value="UPW35990.1"/>
    <property type="molecule type" value="Genomic_DNA"/>
</dbReference>